<dbReference type="Proteomes" id="UP001165069">
    <property type="component" value="Unassembled WGS sequence"/>
</dbReference>
<protein>
    <submittedName>
        <fullName evidence="3">Uncharacterized protein</fullName>
    </submittedName>
</protein>
<dbReference type="RefSeq" id="WP_285571722.1">
    <property type="nucleotide sequence ID" value="NZ_BSDE01000002.1"/>
</dbReference>
<organism evidence="3 4">
    <name type="scientific">Geothrix limicola</name>
    <dbReference type="NCBI Taxonomy" id="2927978"/>
    <lineage>
        <taxon>Bacteria</taxon>
        <taxon>Pseudomonadati</taxon>
        <taxon>Acidobacteriota</taxon>
        <taxon>Holophagae</taxon>
        <taxon>Holophagales</taxon>
        <taxon>Holophagaceae</taxon>
        <taxon>Geothrix</taxon>
    </lineage>
</organism>
<dbReference type="EMBL" id="BSDE01000002">
    <property type="protein sequence ID" value="GLH72690.1"/>
    <property type="molecule type" value="Genomic_DNA"/>
</dbReference>
<name>A0ABQ5QE25_9BACT</name>
<gene>
    <name evidence="3" type="ORF">GETHLI_11920</name>
</gene>
<keyword evidence="2" id="KW-1133">Transmembrane helix</keyword>
<proteinExistence type="predicted"/>
<keyword evidence="4" id="KW-1185">Reference proteome</keyword>
<reference evidence="3 4" key="1">
    <citation type="journal article" date="2023" name="Antonie Van Leeuwenhoek">
        <title>Mesoterricola silvestris gen. nov., sp. nov., Mesoterricola sediminis sp. nov., Geothrix oryzae sp. nov., Geothrix edaphica sp. nov., Geothrix rubra sp. nov., and Geothrix limicola sp. nov., six novel members of Acidobacteriota isolated from soils.</title>
        <authorList>
            <person name="Itoh H."/>
            <person name="Sugisawa Y."/>
            <person name="Mise K."/>
            <person name="Xu Z."/>
            <person name="Kuniyasu M."/>
            <person name="Ushijima N."/>
            <person name="Kawano K."/>
            <person name="Kobayashi E."/>
            <person name="Shiratori Y."/>
            <person name="Masuda Y."/>
            <person name="Senoo K."/>
        </authorList>
    </citation>
    <scope>NUCLEOTIDE SEQUENCE [LARGE SCALE GENOMIC DNA]</scope>
    <source>
        <strain evidence="3 4">Red804</strain>
    </source>
</reference>
<accession>A0ABQ5QE25</accession>
<evidence type="ECO:0000313" key="3">
    <source>
        <dbReference type="EMBL" id="GLH72690.1"/>
    </source>
</evidence>
<feature type="transmembrane region" description="Helical" evidence="2">
    <location>
        <begin position="116"/>
        <end position="135"/>
    </location>
</feature>
<evidence type="ECO:0000256" key="2">
    <source>
        <dbReference type="SAM" id="Phobius"/>
    </source>
</evidence>
<comment type="caution">
    <text evidence="3">The sequence shown here is derived from an EMBL/GenBank/DDBJ whole genome shotgun (WGS) entry which is preliminary data.</text>
</comment>
<evidence type="ECO:0000313" key="4">
    <source>
        <dbReference type="Proteomes" id="UP001165069"/>
    </source>
</evidence>
<evidence type="ECO:0000256" key="1">
    <source>
        <dbReference type="SAM" id="MobiDB-lite"/>
    </source>
</evidence>
<feature type="transmembrane region" description="Helical" evidence="2">
    <location>
        <begin position="12"/>
        <end position="37"/>
    </location>
</feature>
<feature type="region of interest" description="Disordered" evidence="1">
    <location>
        <begin position="167"/>
        <end position="189"/>
    </location>
</feature>
<keyword evidence="2" id="KW-0812">Transmembrane</keyword>
<sequence>MSLLSRPAFRWSALAALWALVGTVLWIVTVQVFLLALNPFCQVQRPRTARVIVKSVDRDPDSQLTDFVTVKQGEDERVLRMSKAEAAELHEYDEVWILSAWYLDNLRPTQFRLTPLRVLLEYPILLLLPAAWLIWRVRKAKQKADAAPPPPIRRTFTDDFHLRAQRFAKDTKEEDSTPMDTEKERETPK</sequence>
<keyword evidence="2" id="KW-0472">Membrane</keyword>